<gene>
    <name evidence="2" type="ORF">BI364_10965</name>
</gene>
<dbReference type="Proteomes" id="UP000095401">
    <property type="component" value="Chromosome"/>
</dbReference>
<sequence length="75" mass="8558">MQRWHAEFERASPAAHVEFLGTLGLSRTEIEHIRRRPTRTDISSEMPVGDTDEMGEDRCFPAKYPDGGPPRTEEC</sequence>
<dbReference type="EMBL" id="CP017415">
    <property type="protein sequence ID" value="AOU98410.1"/>
    <property type="molecule type" value="Genomic_DNA"/>
</dbReference>
<keyword evidence="3" id="KW-1185">Reference proteome</keyword>
<organism evidence="2 3">
    <name type="scientific">Acidihalobacter yilgarnensis</name>
    <dbReference type="NCBI Taxonomy" id="2819280"/>
    <lineage>
        <taxon>Bacteria</taxon>
        <taxon>Pseudomonadati</taxon>
        <taxon>Pseudomonadota</taxon>
        <taxon>Gammaproteobacteria</taxon>
        <taxon>Chromatiales</taxon>
        <taxon>Ectothiorhodospiraceae</taxon>
        <taxon>Acidihalobacter</taxon>
    </lineage>
</organism>
<accession>A0A1D8IPI6</accession>
<protein>
    <submittedName>
        <fullName evidence="2">Uncharacterized protein</fullName>
    </submittedName>
</protein>
<reference evidence="3" key="1">
    <citation type="submission" date="2016-09" db="EMBL/GenBank/DDBJ databases">
        <title>Acidihalobacter prosperus F5.</title>
        <authorList>
            <person name="Khaleque H.N."/>
            <person name="Ramsay J.P."/>
            <person name="Kaksonen A.H."/>
            <person name="Boxall N.J."/>
            <person name="Watkin E.L.J."/>
        </authorList>
    </citation>
    <scope>NUCLEOTIDE SEQUENCE [LARGE SCALE GENOMIC DNA]</scope>
    <source>
        <strain evidence="3">F5</strain>
    </source>
</reference>
<feature type="region of interest" description="Disordered" evidence="1">
    <location>
        <begin position="31"/>
        <end position="75"/>
    </location>
</feature>
<dbReference type="AlphaFoldDB" id="A0A1D8IPI6"/>
<evidence type="ECO:0000313" key="3">
    <source>
        <dbReference type="Proteomes" id="UP000095401"/>
    </source>
</evidence>
<name>A0A1D8IPI6_9GAMM</name>
<evidence type="ECO:0000256" key="1">
    <source>
        <dbReference type="SAM" id="MobiDB-lite"/>
    </source>
</evidence>
<proteinExistence type="predicted"/>
<dbReference type="KEGG" id="aprs:BI364_10965"/>
<dbReference type="RefSeq" id="WP_070078771.1">
    <property type="nucleotide sequence ID" value="NZ_CP017415.1"/>
</dbReference>
<evidence type="ECO:0000313" key="2">
    <source>
        <dbReference type="EMBL" id="AOU98410.1"/>
    </source>
</evidence>